<dbReference type="Gene3D" id="2.160.10.10">
    <property type="entry name" value="Hexapeptide repeat proteins"/>
    <property type="match status" value="1"/>
</dbReference>
<dbReference type="CDD" id="cd04647">
    <property type="entry name" value="LbH_MAT_like"/>
    <property type="match status" value="1"/>
</dbReference>
<comment type="caution">
    <text evidence="1">The sequence shown here is derived from an EMBL/GenBank/DDBJ whole genome shotgun (WGS) entry which is preliminary data.</text>
</comment>
<dbReference type="OrthoDB" id="9815592at2"/>
<keyword evidence="1" id="KW-0012">Acyltransferase</keyword>
<dbReference type="Proteomes" id="UP000319941">
    <property type="component" value="Unassembled WGS sequence"/>
</dbReference>
<dbReference type="SUPFAM" id="SSF51161">
    <property type="entry name" value="Trimeric LpxA-like enzymes"/>
    <property type="match status" value="1"/>
</dbReference>
<gene>
    <name evidence="1" type="ORF">FQP86_07460</name>
</gene>
<dbReference type="GO" id="GO:0016746">
    <property type="term" value="F:acyltransferase activity"/>
    <property type="evidence" value="ECO:0007669"/>
    <property type="project" value="UniProtKB-KW"/>
</dbReference>
<dbReference type="AlphaFoldDB" id="A0A558HQD5"/>
<sequence length="180" mass="19560">MSVQSKHGGTLSEEEFEKFTLYLHASNNREDDQERARILGFTHEGVRIAPGAIVRPNDKANIHAHVYIGLHAYINGDVTIHSQVLIGPHVSIVASNHQYSPQDDCFSARSDEVKGRVVIEHGAWLTSGVVVTPGCTLGRCSLVCANSVVTTDVSAYAIVAGSPARQIGRIDRDTGEYHWG</sequence>
<dbReference type="RefSeq" id="WP_088743956.1">
    <property type="nucleotide sequence ID" value="NZ_CAWOWR010000097.1"/>
</dbReference>
<evidence type="ECO:0000313" key="2">
    <source>
        <dbReference type="Proteomes" id="UP000319941"/>
    </source>
</evidence>
<reference evidence="1 2" key="1">
    <citation type="submission" date="2019-07" db="EMBL/GenBank/DDBJ databases">
        <title>Diversity of Bacteria from Kongsfjorden, Arctic.</title>
        <authorList>
            <person name="Yu Y."/>
        </authorList>
    </citation>
    <scope>NUCLEOTIDE SEQUENCE [LARGE SCALE GENOMIC DNA]</scope>
    <source>
        <strain evidence="1 2">SM1923</strain>
    </source>
</reference>
<evidence type="ECO:0000313" key="1">
    <source>
        <dbReference type="EMBL" id="TVU71340.1"/>
    </source>
</evidence>
<keyword evidence="2" id="KW-1185">Reference proteome</keyword>
<dbReference type="PANTHER" id="PTHR23416">
    <property type="entry name" value="SIALIC ACID SYNTHASE-RELATED"/>
    <property type="match status" value="1"/>
</dbReference>
<dbReference type="EMBL" id="VNFH01000004">
    <property type="protein sequence ID" value="TVU71340.1"/>
    <property type="molecule type" value="Genomic_DNA"/>
</dbReference>
<protein>
    <submittedName>
        <fullName evidence="1">Acyltransferase</fullName>
    </submittedName>
</protein>
<dbReference type="InterPro" id="IPR051159">
    <property type="entry name" value="Hexapeptide_acetyltransf"/>
</dbReference>
<keyword evidence="1" id="KW-0808">Transferase</keyword>
<proteinExistence type="predicted"/>
<name>A0A558HQD5_9GAMM</name>
<organism evidence="1 2">
    <name type="scientific">Cobetia crustatorum</name>
    <dbReference type="NCBI Taxonomy" id="553385"/>
    <lineage>
        <taxon>Bacteria</taxon>
        <taxon>Pseudomonadati</taxon>
        <taxon>Pseudomonadota</taxon>
        <taxon>Gammaproteobacteria</taxon>
        <taxon>Oceanospirillales</taxon>
        <taxon>Halomonadaceae</taxon>
        <taxon>Cobetia</taxon>
    </lineage>
</organism>
<accession>A0A558HQD5</accession>
<dbReference type="InterPro" id="IPR011004">
    <property type="entry name" value="Trimer_LpxA-like_sf"/>
</dbReference>